<name>A0A2I0WJG3_9ASPA</name>
<dbReference type="Proteomes" id="UP000233837">
    <property type="component" value="Unassembled WGS sequence"/>
</dbReference>
<protein>
    <submittedName>
        <fullName evidence="1">Uncharacterized protein</fullName>
    </submittedName>
</protein>
<reference evidence="1 2" key="1">
    <citation type="journal article" date="2016" name="Sci. Rep.">
        <title>The Dendrobium catenatum Lindl. genome sequence provides insights into polysaccharide synthase, floral development and adaptive evolution.</title>
        <authorList>
            <person name="Zhang G.Q."/>
            <person name="Xu Q."/>
            <person name="Bian C."/>
            <person name="Tsai W.C."/>
            <person name="Yeh C.M."/>
            <person name="Liu K.W."/>
            <person name="Yoshida K."/>
            <person name="Zhang L.S."/>
            <person name="Chang S.B."/>
            <person name="Chen F."/>
            <person name="Shi Y."/>
            <person name="Su Y.Y."/>
            <person name="Zhang Y.Q."/>
            <person name="Chen L.J."/>
            <person name="Yin Y."/>
            <person name="Lin M."/>
            <person name="Huang H."/>
            <person name="Deng H."/>
            <person name="Wang Z.W."/>
            <person name="Zhu S.L."/>
            <person name="Zhao X."/>
            <person name="Deng C."/>
            <person name="Niu S.C."/>
            <person name="Huang J."/>
            <person name="Wang M."/>
            <person name="Liu G.H."/>
            <person name="Yang H.J."/>
            <person name="Xiao X.J."/>
            <person name="Hsiao Y.Y."/>
            <person name="Wu W.L."/>
            <person name="Chen Y.Y."/>
            <person name="Mitsuda N."/>
            <person name="Ohme-Takagi M."/>
            <person name="Luo Y.B."/>
            <person name="Van de Peer Y."/>
            <person name="Liu Z.J."/>
        </authorList>
    </citation>
    <scope>NUCLEOTIDE SEQUENCE [LARGE SCALE GENOMIC DNA]</scope>
    <source>
        <tissue evidence="1">The whole plant</tissue>
    </source>
</reference>
<evidence type="ECO:0000313" key="1">
    <source>
        <dbReference type="EMBL" id="PKU75810.1"/>
    </source>
</evidence>
<proteinExistence type="predicted"/>
<sequence length="172" mass="17983">MIGGARGVSSSPLEFGDDRTNFNPGVKVNAKMNKPLVINEGGLLLKKQNTEVASKGKGILLDDNLEAFGSTEMVMLAKGEMASSSSSNSKTGANKDSIAVGRFSVSCVKKGSQSKGANGPNESDVNGMNKVLAAEGSIHSDLEEVRKCITGDLARCDEVNVDLPNRPNLGNQ</sequence>
<keyword evidence="2" id="KW-1185">Reference proteome</keyword>
<organism evidence="1 2">
    <name type="scientific">Dendrobium catenatum</name>
    <dbReference type="NCBI Taxonomy" id="906689"/>
    <lineage>
        <taxon>Eukaryota</taxon>
        <taxon>Viridiplantae</taxon>
        <taxon>Streptophyta</taxon>
        <taxon>Embryophyta</taxon>
        <taxon>Tracheophyta</taxon>
        <taxon>Spermatophyta</taxon>
        <taxon>Magnoliopsida</taxon>
        <taxon>Liliopsida</taxon>
        <taxon>Asparagales</taxon>
        <taxon>Orchidaceae</taxon>
        <taxon>Epidendroideae</taxon>
        <taxon>Malaxideae</taxon>
        <taxon>Dendrobiinae</taxon>
        <taxon>Dendrobium</taxon>
    </lineage>
</organism>
<dbReference type="AlphaFoldDB" id="A0A2I0WJG3"/>
<gene>
    <name evidence="1" type="ORF">MA16_Dca018311</name>
</gene>
<evidence type="ECO:0000313" key="2">
    <source>
        <dbReference type="Proteomes" id="UP000233837"/>
    </source>
</evidence>
<reference evidence="1 2" key="2">
    <citation type="journal article" date="2017" name="Nature">
        <title>The Apostasia genome and the evolution of orchids.</title>
        <authorList>
            <person name="Zhang G.Q."/>
            <person name="Liu K.W."/>
            <person name="Li Z."/>
            <person name="Lohaus R."/>
            <person name="Hsiao Y.Y."/>
            <person name="Niu S.C."/>
            <person name="Wang J.Y."/>
            <person name="Lin Y.C."/>
            <person name="Xu Q."/>
            <person name="Chen L.J."/>
            <person name="Yoshida K."/>
            <person name="Fujiwara S."/>
            <person name="Wang Z.W."/>
            <person name="Zhang Y.Q."/>
            <person name="Mitsuda N."/>
            <person name="Wang M."/>
            <person name="Liu G.H."/>
            <person name="Pecoraro L."/>
            <person name="Huang H.X."/>
            <person name="Xiao X.J."/>
            <person name="Lin M."/>
            <person name="Wu X.Y."/>
            <person name="Wu W.L."/>
            <person name="Chen Y.Y."/>
            <person name="Chang S.B."/>
            <person name="Sakamoto S."/>
            <person name="Ohme-Takagi M."/>
            <person name="Yagi M."/>
            <person name="Zeng S.J."/>
            <person name="Shen C.Y."/>
            <person name="Yeh C.M."/>
            <person name="Luo Y.B."/>
            <person name="Tsai W.C."/>
            <person name="Van de Peer Y."/>
            <person name="Liu Z.J."/>
        </authorList>
    </citation>
    <scope>NUCLEOTIDE SEQUENCE [LARGE SCALE GENOMIC DNA]</scope>
    <source>
        <tissue evidence="1">The whole plant</tissue>
    </source>
</reference>
<dbReference type="EMBL" id="KZ502568">
    <property type="protein sequence ID" value="PKU75810.1"/>
    <property type="molecule type" value="Genomic_DNA"/>
</dbReference>
<accession>A0A2I0WJG3</accession>